<sequence>MGHIRLGTLPRSKKWREVVGLIDSEASIDAIAEAAAKASELDLSRASKDPLFQFISSLLVRLPLLARAPGFEDALADLGVRENALSSVTGLLAGLELAIDRQSFQIGSSSDAGELAKTALLETLSVQLRDQLPSLFKPTSQEIRAALGSFASGGRFADLARGFFARLAYRSLDYYLSRELANHTGQDKRFTDDAQRIAFQQALAQHTFEASQIVQEFAGGWYGKTVWQKQSLDQEAIDRFTQYAFKKMRTELGRRRDTA</sequence>
<protein>
    <submittedName>
        <fullName evidence="1">Uncharacterized protein</fullName>
    </submittedName>
</protein>
<reference evidence="1 2" key="1">
    <citation type="submission" date="2015-04" db="EMBL/GenBank/DDBJ databases">
        <title>The draft genome sequence of Roseovarius sp.R12b.</title>
        <authorList>
            <person name="Li G."/>
            <person name="Lai Q."/>
            <person name="Shao Z."/>
            <person name="Yan P."/>
        </authorList>
    </citation>
    <scope>NUCLEOTIDE SEQUENCE [LARGE SCALE GENOMIC DNA]</scope>
    <source>
        <strain evidence="1 2">R12B</strain>
    </source>
</reference>
<gene>
    <name evidence="1" type="ORF">XM53_06695</name>
</gene>
<evidence type="ECO:0000313" key="2">
    <source>
        <dbReference type="Proteomes" id="UP000051295"/>
    </source>
</evidence>
<organism evidence="1 2">
    <name type="scientific">Roseovarius atlanticus</name>
    <dbReference type="NCBI Taxonomy" id="1641875"/>
    <lineage>
        <taxon>Bacteria</taxon>
        <taxon>Pseudomonadati</taxon>
        <taxon>Pseudomonadota</taxon>
        <taxon>Alphaproteobacteria</taxon>
        <taxon>Rhodobacterales</taxon>
        <taxon>Roseobacteraceae</taxon>
        <taxon>Roseovarius</taxon>
    </lineage>
</organism>
<dbReference type="RefSeq" id="WP_057791589.1">
    <property type="nucleotide sequence ID" value="NZ_LAXJ01000005.1"/>
</dbReference>
<keyword evidence="2" id="KW-1185">Reference proteome</keyword>
<dbReference type="AlphaFoldDB" id="A0A0T5NXJ3"/>
<proteinExistence type="predicted"/>
<comment type="caution">
    <text evidence="1">The sequence shown here is derived from an EMBL/GenBank/DDBJ whole genome shotgun (WGS) entry which is preliminary data.</text>
</comment>
<evidence type="ECO:0000313" key="1">
    <source>
        <dbReference type="EMBL" id="KRS13534.1"/>
    </source>
</evidence>
<name>A0A0T5NXJ3_9RHOB</name>
<dbReference type="Proteomes" id="UP000051295">
    <property type="component" value="Unassembled WGS sequence"/>
</dbReference>
<dbReference type="PATRIC" id="fig|1641875.4.peg.3708"/>
<accession>A0A0T5NXJ3</accession>
<dbReference type="EMBL" id="LAXJ01000005">
    <property type="protein sequence ID" value="KRS13534.1"/>
    <property type="molecule type" value="Genomic_DNA"/>
</dbReference>
<dbReference type="STRING" id="1641875.XM53_06695"/>
<dbReference type="OrthoDB" id="270332at2"/>